<keyword evidence="5" id="KW-0547">Nucleotide-binding</keyword>
<keyword evidence="12" id="KW-0418">Kinase</keyword>
<dbReference type="InterPro" id="IPR013035">
    <property type="entry name" value="PEP_carboxykinase_C"/>
</dbReference>
<comment type="cofactor">
    <cofactor evidence="1">
        <name>Mn(2+)</name>
        <dbReference type="ChEBI" id="CHEBI:29035"/>
    </cofactor>
</comment>
<reference evidence="12 13" key="1">
    <citation type="journal article" date="2013" name="Environ. Microbiol.">
        <title>Complete genome, catabolic sub-proteomes and key-metabolites of Desulfobacula toluolica Tol2, a marine, aromatic compound-degrading, sulfate-reducing bacterium.</title>
        <authorList>
            <person name="Wohlbrand L."/>
            <person name="Jacob J.H."/>
            <person name="Kube M."/>
            <person name="Mussmann M."/>
            <person name="Jarling R."/>
            <person name="Beck A."/>
            <person name="Amann R."/>
            <person name="Wilkes H."/>
            <person name="Reinhardt R."/>
            <person name="Rabus R."/>
        </authorList>
    </citation>
    <scope>NUCLEOTIDE SEQUENCE [LARGE SCALE GENOMIC DNA]</scope>
    <source>
        <strain evidence="13">DSM 7467 / Tol2</strain>
    </source>
</reference>
<evidence type="ECO:0000256" key="4">
    <source>
        <dbReference type="ARBA" id="ARBA00022723"/>
    </source>
</evidence>
<evidence type="ECO:0000313" key="13">
    <source>
        <dbReference type="Proteomes" id="UP000007347"/>
    </source>
</evidence>
<sequence>MCKTGRDIDIINELGKVDSEKSAKSILKKHMDDEQLTRILKIKHPEVLKRIADSIVLCNPSAVFVNTGSPEDREFIKNLALEKKEESSLAMKGHTIHFDLAQEQGRIIDRTYYIANPEDQVSSLANRMDRPTALEQVRSNMTDIMKGMTMIIGFYMRGPVGSPVSNPALEITSSTYVAHSAELLYRNAYAAFDKEVENLGHFFTNVHSEGLNRPEDLPDARVFMDRKFKTTYSWKCTYAGNTLLLKKGNHRFAVDKAVYENLGQELSEHMFITGIHGPNDRVTWFAGAAPSGCGKTTTAMAGNVFIGDDLAQMWIADDGSIRSVNPEAGIFGIVEDVNLEGDPLLMKVLRQPGHEVIWSNVLIDENKVPHWVGNNENHPDKGFNFQGDWYKGKTDENGKPVPMSHPNSRCTLRSTSLDNYSPEAENPKGALTRVFTYSGRDADTMPPVWVAQNSDAGVVIGACIVSAATATEVGATGVKRSPWANAAFIPGSLGDYMDAQFKFFGSDKIKNDYKPVMAGLNYFLTDKARGGDSSMLLGEKRDVKVWLSWLERYAHNEIDHITTPIGNIPRYDDLKSLFKQIIGKDYTKELYTKQFSLYLDHIIKRLELQQEAYSKEERVPQTLFDILAEQKQALSALRDTHGSIVLPDIFVN</sequence>
<name>K0NJX3_DESTT</name>
<dbReference type="STRING" id="651182.TOL2_C36440"/>
<dbReference type="Pfam" id="PF17297">
    <property type="entry name" value="PEPCK_N"/>
    <property type="match status" value="1"/>
</dbReference>
<dbReference type="InterPro" id="IPR035077">
    <property type="entry name" value="PEP_carboxykinase_GTP_C"/>
</dbReference>
<dbReference type="KEGG" id="dto:TOL2_C36440"/>
<evidence type="ECO:0000256" key="9">
    <source>
        <dbReference type="ARBA" id="ARBA00023239"/>
    </source>
</evidence>
<dbReference type="PANTHER" id="PTHR11561">
    <property type="entry name" value="PHOSPHOENOLPYRUVATE CARBOXYKINASE"/>
    <property type="match status" value="1"/>
</dbReference>
<dbReference type="GO" id="GO:0005525">
    <property type="term" value="F:GTP binding"/>
    <property type="evidence" value="ECO:0007669"/>
    <property type="project" value="UniProtKB-KW"/>
</dbReference>
<dbReference type="SUPFAM" id="SSF68923">
    <property type="entry name" value="PEP carboxykinase N-terminal domain"/>
    <property type="match status" value="1"/>
</dbReference>
<dbReference type="GO" id="GO:0019543">
    <property type="term" value="P:propionate catabolic process"/>
    <property type="evidence" value="ECO:0007669"/>
    <property type="project" value="TreeGrafter"/>
</dbReference>
<feature type="domain" description="Phosphoenolpyruvate carboxykinase GTP-utilising N-terminal" evidence="11">
    <location>
        <begin position="51"/>
        <end position="257"/>
    </location>
</feature>
<evidence type="ECO:0000256" key="1">
    <source>
        <dbReference type="ARBA" id="ARBA00001936"/>
    </source>
</evidence>
<gene>
    <name evidence="12" type="primary">pckG</name>
    <name evidence="12" type="ordered locus">TOL2_C36440</name>
</gene>
<dbReference type="GO" id="GO:0006094">
    <property type="term" value="P:gluconeogenesis"/>
    <property type="evidence" value="ECO:0007669"/>
    <property type="project" value="InterPro"/>
</dbReference>
<dbReference type="Pfam" id="PF00821">
    <property type="entry name" value="PEPCK_GTP"/>
    <property type="match status" value="1"/>
</dbReference>
<evidence type="ECO:0000256" key="7">
    <source>
        <dbReference type="ARBA" id="ARBA00023134"/>
    </source>
</evidence>
<keyword evidence="4" id="KW-0479">Metal-binding</keyword>
<dbReference type="InterPro" id="IPR008209">
    <property type="entry name" value="PEP_carboxykinase_GTP"/>
</dbReference>
<dbReference type="OrthoDB" id="9758871at2"/>
<evidence type="ECO:0000256" key="8">
    <source>
        <dbReference type="ARBA" id="ARBA00023211"/>
    </source>
</evidence>
<dbReference type="Proteomes" id="UP000007347">
    <property type="component" value="Chromosome"/>
</dbReference>
<keyword evidence="12" id="KW-0808">Transferase</keyword>
<evidence type="ECO:0000256" key="3">
    <source>
        <dbReference type="ARBA" id="ARBA00012306"/>
    </source>
</evidence>
<dbReference type="EC" id="4.1.1.32" evidence="3"/>
<keyword evidence="6" id="KW-0210">Decarboxylase</keyword>
<evidence type="ECO:0000256" key="5">
    <source>
        <dbReference type="ARBA" id="ARBA00022741"/>
    </source>
</evidence>
<keyword evidence="12" id="KW-0670">Pyruvate</keyword>
<organism evidence="12 13">
    <name type="scientific">Desulfobacula toluolica (strain DSM 7467 / Tol2)</name>
    <dbReference type="NCBI Taxonomy" id="651182"/>
    <lineage>
        <taxon>Bacteria</taxon>
        <taxon>Pseudomonadati</taxon>
        <taxon>Thermodesulfobacteriota</taxon>
        <taxon>Desulfobacteria</taxon>
        <taxon>Desulfobacterales</taxon>
        <taxon>Desulfobacteraceae</taxon>
        <taxon>Desulfobacula</taxon>
    </lineage>
</organism>
<dbReference type="GO" id="GO:0016301">
    <property type="term" value="F:kinase activity"/>
    <property type="evidence" value="ECO:0007669"/>
    <property type="project" value="UniProtKB-KW"/>
</dbReference>
<dbReference type="Gene3D" id="3.90.228.20">
    <property type="match status" value="1"/>
</dbReference>
<protein>
    <recommendedName>
        <fullName evidence="3">phosphoenolpyruvate carboxykinase (GTP)</fullName>
        <ecNumber evidence="3">4.1.1.32</ecNumber>
    </recommendedName>
</protein>
<dbReference type="GO" id="GO:0071333">
    <property type="term" value="P:cellular response to glucose stimulus"/>
    <property type="evidence" value="ECO:0007669"/>
    <property type="project" value="TreeGrafter"/>
</dbReference>
<dbReference type="Gene3D" id="2.170.8.10">
    <property type="entry name" value="Phosphoenolpyruvate Carboxykinase, domain 2"/>
    <property type="match status" value="1"/>
</dbReference>
<dbReference type="PATRIC" id="fig|651182.5.peg.4281"/>
<evidence type="ECO:0000259" key="10">
    <source>
        <dbReference type="Pfam" id="PF00821"/>
    </source>
</evidence>
<proteinExistence type="inferred from homology"/>
<dbReference type="PIRSF" id="PIRSF001348">
    <property type="entry name" value="PEP_carboxykinase_GTP"/>
    <property type="match status" value="1"/>
</dbReference>
<evidence type="ECO:0000313" key="12">
    <source>
        <dbReference type="EMBL" id="CCK81801.1"/>
    </source>
</evidence>
<keyword evidence="9 12" id="KW-0456">Lyase</keyword>
<feature type="domain" description="Phosphoenolpyruvate carboxykinase C-terminal P-loop" evidence="10">
    <location>
        <begin position="266"/>
        <end position="632"/>
    </location>
</feature>
<evidence type="ECO:0000259" key="11">
    <source>
        <dbReference type="Pfam" id="PF17297"/>
    </source>
</evidence>
<dbReference type="EMBL" id="FO203503">
    <property type="protein sequence ID" value="CCK81801.1"/>
    <property type="molecule type" value="Genomic_DNA"/>
</dbReference>
<dbReference type="NCBIfam" id="NF003253">
    <property type="entry name" value="PRK04210.1"/>
    <property type="match status" value="1"/>
</dbReference>
<dbReference type="GO" id="GO:0046327">
    <property type="term" value="P:glycerol biosynthetic process from pyruvate"/>
    <property type="evidence" value="ECO:0007669"/>
    <property type="project" value="TreeGrafter"/>
</dbReference>
<dbReference type="InterPro" id="IPR035078">
    <property type="entry name" value="PEP_carboxykinase_GTP_N"/>
</dbReference>
<evidence type="ECO:0000256" key="6">
    <source>
        <dbReference type="ARBA" id="ARBA00022793"/>
    </source>
</evidence>
<keyword evidence="7" id="KW-0342">GTP-binding</keyword>
<dbReference type="AlphaFoldDB" id="K0NJX3"/>
<dbReference type="GO" id="GO:0006107">
    <property type="term" value="P:oxaloacetate metabolic process"/>
    <property type="evidence" value="ECO:0007669"/>
    <property type="project" value="TreeGrafter"/>
</dbReference>
<dbReference type="SUPFAM" id="SSF53795">
    <property type="entry name" value="PEP carboxykinase-like"/>
    <property type="match status" value="1"/>
</dbReference>
<comment type="similarity">
    <text evidence="2">Belongs to the phosphoenolpyruvate carboxykinase [GTP] family.</text>
</comment>
<dbReference type="HOGENOM" id="CLU_028872_1_1_7"/>
<keyword evidence="13" id="KW-1185">Reference proteome</keyword>
<dbReference type="GO" id="GO:0042594">
    <property type="term" value="P:response to starvation"/>
    <property type="evidence" value="ECO:0007669"/>
    <property type="project" value="TreeGrafter"/>
</dbReference>
<dbReference type="PANTHER" id="PTHR11561:SF0">
    <property type="entry name" value="PHOSPHOENOLPYRUVATE CARBOXYKINASE [GTP]-RELATED"/>
    <property type="match status" value="1"/>
</dbReference>
<dbReference type="GO" id="GO:0030145">
    <property type="term" value="F:manganese ion binding"/>
    <property type="evidence" value="ECO:0007669"/>
    <property type="project" value="TreeGrafter"/>
</dbReference>
<dbReference type="GO" id="GO:0004613">
    <property type="term" value="F:phosphoenolpyruvate carboxykinase (GTP) activity"/>
    <property type="evidence" value="ECO:0007669"/>
    <property type="project" value="UniProtKB-EC"/>
</dbReference>
<dbReference type="Gene3D" id="3.40.449.10">
    <property type="entry name" value="Phosphoenolpyruvate Carboxykinase, domain 1"/>
    <property type="match status" value="1"/>
</dbReference>
<dbReference type="GO" id="GO:0033993">
    <property type="term" value="P:response to lipid"/>
    <property type="evidence" value="ECO:0007669"/>
    <property type="project" value="TreeGrafter"/>
</dbReference>
<keyword evidence="8" id="KW-0464">Manganese</keyword>
<dbReference type="GO" id="GO:0005829">
    <property type="term" value="C:cytosol"/>
    <property type="evidence" value="ECO:0007669"/>
    <property type="project" value="TreeGrafter"/>
</dbReference>
<accession>K0NJX3</accession>
<dbReference type="InterPro" id="IPR008210">
    <property type="entry name" value="PEP_carboxykinase_N"/>
</dbReference>
<evidence type="ECO:0000256" key="2">
    <source>
        <dbReference type="ARBA" id="ARBA00005796"/>
    </source>
</evidence>